<keyword evidence="2" id="KW-1185">Reference proteome</keyword>
<dbReference type="EMBL" id="CAIF01000061">
    <property type="protein sequence ID" value="CCH43001.1"/>
    <property type="molecule type" value="Genomic_DNA"/>
</dbReference>
<name>K0KJ54_WICCF</name>
<gene>
    <name evidence="1" type="ORF">BN7_2548</name>
</gene>
<evidence type="ECO:0000313" key="1">
    <source>
        <dbReference type="EMBL" id="CCH43001.1"/>
    </source>
</evidence>
<sequence length="66" mass="7422">MSDSTNKIDPYAVLSRQFKDLTGSVKKLKENHDEFKSSVEGGTVQQITQEVKTVNLVIESHSDKQQ</sequence>
<proteinExistence type="predicted"/>
<dbReference type="Proteomes" id="UP000009328">
    <property type="component" value="Unassembled WGS sequence"/>
</dbReference>
<accession>K0KJ54</accession>
<reference evidence="1 2" key="1">
    <citation type="journal article" date="2012" name="Eukaryot. Cell">
        <title>Draft genome sequence of Wickerhamomyces ciferrii NRRL Y-1031 F-60-10.</title>
        <authorList>
            <person name="Schneider J."/>
            <person name="Andrea H."/>
            <person name="Blom J."/>
            <person name="Jaenicke S."/>
            <person name="Ruckert C."/>
            <person name="Schorsch C."/>
            <person name="Szczepanowski R."/>
            <person name="Farwick M."/>
            <person name="Goesmann A."/>
            <person name="Puhler A."/>
            <person name="Schaffer S."/>
            <person name="Tauch A."/>
            <person name="Kohler T."/>
            <person name="Brinkrolf K."/>
        </authorList>
    </citation>
    <scope>NUCLEOTIDE SEQUENCE [LARGE SCALE GENOMIC DNA]</scope>
    <source>
        <strain evidence="2">ATCC 14091 / BCRC 22168 / CBS 111 / JCM 3599 / NBRC 0793 / NRRL Y-1031 F-60-10</strain>
    </source>
</reference>
<organism evidence="1 2">
    <name type="scientific">Wickerhamomyces ciferrii (strain ATCC 14091 / BCRC 22168 / CBS 111 / JCM 3599 / NBRC 0793 / NRRL Y-1031 F-60-10)</name>
    <name type="common">Yeast</name>
    <name type="synonym">Pichia ciferrii</name>
    <dbReference type="NCBI Taxonomy" id="1206466"/>
    <lineage>
        <taxon>Eukaryota</taxon>
        <taxon>Fungi</taxon>
        <taxon>Dikarya</taxon>
        <taxon>Ascomycota</taxon>
        <taxon>Saccharomycotina</taxon>
        <taxon>Saccharomycetes</taxon>
        <taxon>Phaffomycetales</taxon>
        <taxon>Wickerhamomycetaceae</taxon>
        <taxon>Wickerhamomyces</taxon>
    </lineage>
</organism>
<dbReference type="HOGENOM" id="CLU_2833116_0_0_1"/>
<dbReference type="InParanoid" id="K0KJ54"/>
<protein>
    <submittedName>
        <fullName evidence="1">Uncharacterized protein</fullName>
    </submittedName>
</protein>
<comment type="caution">
    <text evidence="1">The sequence shown here is derived from an EMBL/GenBank/DDBJ whole genome shotgun (WGS) entry which is preliminary data.</text>
</comment>
<evidence type="ECO:0000313" key="2">
    <source>
        <dbReference type="Proteomes" id="UP000009328"/>
    </source>
</evidence>
<dbReference type="AlphaFoldDB" id="K0KJ54"/>